<keyword evidence="5 6" id="KW-0413">Isomerase</keyword>
<dbReference type="InterPro" id="IPR014710">
    <property type="entry name" value="RmlC-like_jellyroll"/>
</dbReference>
<comment type="function">
    <text evidence="2 5">Catalyzes the epimerization of the C3' and C5'positions of dTDP-6-deoxy-D-xylo-4-hexulose, forming dTDP-6-deoxy-L-lyxo-4-hexulose.</text>
</comment>
<gene>
    <name evidence="6" type="ORF">ABH943_002357</name>
</gene>
<sequence length="183" mass="20864">MAIHVTATALPEVKLIEPKVFGDARGYFYESFNGREFAEKVAPDVEFVQDNHSRSARGVLRGLHYQIEHAQGKLVRVVEGEVFDVAVDIRKRSANFGKWVGVKLSAENRRQLWVPPGFAHGFLVLSESAQFLYKTTDYWYSDYERSILWNDPEIGIEWPLEIEPLLAAKDVAGKRLVEAEHFA</sequence>
<dbReference type="RefSeq" id="WP_404606556.1">
    <property type="nucleotide sequence ID" value="NZ_JBIYDN010000006.1"/>
</dbReference>
<comment type="subunit">
    <text evidence="5">Homodimer.</text>
</comment>
<dbReference type="Pfam" id="PF00908">
    <property type="entry name" value="dTDP_sugar_isom"/>
    <property type="match status" value="1"/>
</dbReference>
<protein>
    <recommendedName>
        <fullName evidence="4 5">dTDP-4-dehydrorhamnose 3,5-epimerase</fullName>
        <ecNumber evidence="3 5">5.1.3.13</ecNumber>
    </recommendedName>
    <alternativeName>
        <fullName evidence="5">Thymidine diphospho-4-keto-rhamnose 3,5-epimerase</fullName>
    </alternativeName>
</protein>
<dbReference type="Proteomes" id="UP001620514">
    <property type="component" value="Unassembled WGS sequence"/>
</dbReference>
<evidence type="ECO:0000313" key="6">
    <source>
        <dbReference type="EMBL" id="MFK4442341.1"/>
    </source>
</evidence>
<comment type="pathway">
    <text evidence="5">Carbohydrate biosynthesis; dTDP-L-rhamnose biosynthesis.</text>
</comment>
<evidence type="ECO:0000256" key="5">
    <source>
        <dbReference type="RuleBase" id="RU364069"/>
    </source>
</evidence>
<dbReference type="InterPro" id="IPR000888">
    <property type="entry name" value="RmlC-like"/>
</dbReference>
<dbReference type="GO" id="GO:0008830">
    <property type="term" value="F:dTDP-4-dehydrorhamnose 3,5-epimerase activity"/>
    <property type="evidence" value="ECO:0007669"/>
    <property type="project" value="UniProtKB-EC"/>
</dbReference>
<evidence type="ECO:0000256" key="2">
    <source>
        <dbReference type="ARBA" id="ARBA00001997"/>
    </source>
</evidence>
<dbReference type="SUPFAM" id="SSF51182">
    <property type="entry name" value="RmlC-like cupins"/>
    <property type="match status" value="1"/>
</dbReference>
<proteinExistence type="inferred from homology"/>
<comment type="catalytic activity">
    <reaction evidence="1 5">
        <text>dTDP-4-dehydro-6-deoxy-alpha-D-glucose = dTDP-4-dehydro-beta-L-rhamnose</text>
        <dbReference type="Rhea" id="RHEA:16969"/>
        <dbReference type="ChEBI" id="CHEBI:57649"/>
        <dbReference type="ChEBI" id="CHEBI:62830"/>
        <dbReference type="EC" id="5.1.3.13"/>
    </reaction>
</comment>
<evidence type="ECO:0000313" key="7">
    <source>
        <dbReference type="Proteomes" id="UP001620514"/>
    </source>
</evidence>
<comment type="similarity">
    <text evidence="5">Belongs to the dTDP-4-dehydrorhamnose 3,5-epimerase family.</text>
</comment>
<dbReference type="CDD" id="cd00438">
    <property type="entry name" value="cupin_RmlC"/>
    <property type="match status" value="1"/>
</dbReference>
<evidence type="ECO:0000256" key="3">
    <source>
        <dbReference type="ARBA" id="ARBA00012098"/>
    </source>
</evidence>
<organism evidence="6 7">
    <name type="scientific">Caballeronia udeis</name>
    <dbReference type="NCBI Taxonomy" id="1232866"/>
    <lineage>
        <taxon>Bacteria</taxon>
        <taxon>Pseudomonadati</taxon>
        <taxon>Pseudomonadota</taxon>
        <taxon>Betaproteobacteria</taxon>
        <taxon>Burkholderiales</taxon>
        <taxon>Burkholderiaceae</taxon>
        <taxon>Caballeronia</taxon>
    </lineage>
</organism>
<reference evidence="6 7" key="1">
    <citation type="submission" date="2024-11" db="EMBL/GenBank/DDBJ databases">
        <title>Using genomics to understand microbial adaptation to soil warming.</title>
        <authorList>
            <person name="Deangelis K.M. PhD."/>
        </authorList>
    </citation>
    <scope>NUCLEOTIDE SEQUENCE [LARGE SCALE GENOMIC DNA]</scope>
    <source>
        <strain evidence="6 7">GAS97</strain>
    </source>
</reference>
<dbReference type="EC" id="5.1.3.13" evidence="3 5"/>
<keyword evidence="7" id="KW-1185">Reference proteome</keyword>
<accession>A0ABW8MF91</accession>
<comment type="caution">
    <text evidence="6">The sequence shown here is derived from an EMBL/GenBank/DDBJ whole genome shotgun (WGS) entry which is preliminary data.</text>
</comment>
<name>A0ABW8MF91_9BURK</name>
<evidence type="ECO:0000256" key="4">
    <source>
        <dbReference type="ARBA" id="ARBA00019595"/>
    </source>
</evidence>
<evidence type="ECO:0000256" key="1">
    <source>
        <dbReference type="ARBA" id="ARBA00001298"/>
    </source>
</evidence>
<dbReference type="InterPro" id="IPR011051">
    <property type="entry name" value="RmlC_Cupin_sf"/>
</dbReference>
<dbReference type="Gene3D" id="2.60.120.10">
    <property type="entry name" value="Jelly Rolls"/>
    <property type="match status" value="1"/>
</dbReference>
<dbReference type="PANTHER" id="PTHR21047">
    <property type="entry name" value="DTDP-6-DEOXY-D-GLUCOSE-3,5 EPIMERASE"/>
    <property type="match status" value="1"/>
</dbReference>
<dbReference type="EMBL" id="JBIYDN010000006">
    <property type="protein sequence ID" value="MFK4442341.1"/>
    <property type="molecule type" value="Genomic_DNA"/>
</dbReference>
<dbReference type="NCBIfam" id="TIGR01221">
    <property type="entry name" value="rmlC"/>
    <property type="match status" value="1"/>
</dbReference>
<dbReference type="PANTHER" id="PTHR21047:SF2">
    <property type="entry name" value="THYMIDINE DIPHOSPHO-4-KETO-RHAMNOSE 3,5-EPIMERASE"/>
    <property type="match status" value="1"/>
</dbReference>